<name>A0ABP4F720_9ACTN</name>
<gene>
    <name evidence="1" type="ORF">GCM10009606_41400</name>
</gene>
<proteinExistence type="predicted"/>
<dbReference type="Proteomes" id="UP001499979">
    <property type="component" value="Unassembled WGS sequence"/>
</dbReference>
<protein>
    <submittedName>
        <fullName evidence="1">Uncharacterized protein</fullName>
    </submittedName>
</protein>
<organism evidence="1 2">
    <name type="scientific">Nocardioides aquiterrae</name>
    <dbReference type="NCBI Taxonomy" id="203799"/>
    <lineage>
        <taxon>Bacteria</taxon>
        <taxon>Bacillati</taxon>
        <taxon>Actinomycetota</taxon>
        <taxon>Actinomycetes</taxon>
        <taxon>Propionibacteriales</taxon>
        <taxon>Nocardioidaceae</taxon>
        <taxon>Nocardioides</taxon>
    </lineage>
</organism>
<accession>A0ABP4F720</accession>
<keyword evidence="2" id="KW-1185">Reference proteome</keyword>
<dbReference type="RefSeq" id="WP_343909781.1">
    <property type="nucleotide sequence ID" value="NZ_BAAAJE010000026.1"/>
</dbReference>
<evidence type="ECO:0000313" key="2">
    <source>
        <dbReference type="Proteomes" id="UP001499979"/>
    </source>
</evidence>
<comment type="caution">
    <text evidence="1">The sequence shown here is derived from an EMBL/GenBank/DDBJ whole genome shotgun (WGS) entry which is preliminary data.</text>
</comment>
<sequence length="134" mass="14959">MPEEAALAARWFGVRGEFELVSRRRMAVLTARHWLVLLGSWGILSSDFDPPRFCDVIVFRRDTGAAVASFSHSQLGSATGHLTDLRDRLLSTHVFDFCRELGLSIDVVIGPGQDLTLDPADPWSGIWPDARRRP</sequence>
<dbReference type="EMBL" id="BAAAJE010000026">
    <property type="protein sequence ID" value="GAA1159163.1"/>
    <property type="molecule type" value="Genomic_DNA"/>
</dbReference>
<reference evidence="2" key="1">
    <citation type="journal article" date="2019" name="Int. J. Syst. Evol. Microbiol.">
        <title>The Global Catalogue of Microorganisms (GCM) 10K type strain sequencing project: providing services to taxonomists for standard genome sequencing and annotation.</title>
        <authorList>
            <consortium name="The Broad Institute Genomics Platform"/>
            <consortium name="The Broad Institute Genome Sequencing Center for Infectious Disease"/>
            <person name="Wu L."/>
            <person name="Ma J."/>
        </authorList>
    </citation>
    <scope>NUCLEOTIDE SEQUENCE [LARGE SCALE GENOMIC DNA]</scope>
    <source>
        <strain evidence="2">JCM 11813</strain>
    </source>
</reference>
<evidence type="ECO:0000313" key="1">
    <source>
        <dbReference type="EMBL" id="GAA1159163.1"/>
    </source>
</evidence>